<name>A0A5M6DE66_9BACT</name>
<dbReference type="PANTHER" id="PTHR11012">
    <property type="entry name" value="PROTEIN KINASE-LIKE DOMAIN-CONTAINING"/>
    <property type="match status" value="1"/>
</dbReference>
<dbReference type="InterPro" id="IPR011009">
    <property type="entry name" value="Kinase-like_dom_sf"/>
</dbReference>
<evidence type="ECO:0000313" key="3">
    <source>
        <dbReference type="Proteomes" id="UP000324479"/>
    </source>
</evidence>
<accession>A0A5M6DE66</accession>
<evidence type="ECO:0000259" key="1">
    <source>
        <dbReference type="Pfam" id="PF01636"/>
    </source>
</evidence>
<dbReference type="InterPro" id="IPR002575">
    <property type="entry name" value="Aminoglycoside_PTrfase"/>
</dbReference>
<reference evidence="2 3" key="1">
    <citation type="submission" date="2019-08" db="EMBL/GenBank/DDBJ databases">
        <authorList>
            <person name="Dhanesh K."/>
            <person name="Kumar G."/>
            <person name="Sasikala C."/>
            <person name="Venkata Ramana C."/>
        </authorList>
    </citation>
    <scope>NUCLEOTIDE SEQUENCE [LARGE SCALE GENOMIC DNA]</scope>
    <source>
        <strain evidence="2 3">JC645</strain>
    </source>
</reference>
<dbReference type="PANTHER" id="PTHR11012:SF30">
    <property type="entry name" value="PROTEIN KINASE-LIKE DOMAIN-CONTAINING"/>
    <property type="match status" value="1"/>
</dbReference>
<dbReference type="EMBL" id="VWOX01000004">
    <property type="protein sequence ID" value="KAA5544572.1"/>
    <property type="molecule type" value="Genomic_DNA"/>
</dbReference>
<dbReference type="Gene3D" id="3.90.1200.10">
    <property type="match status" value="1"/>
</dbReference>
<organism evidence="2 3">
    <name type="scientific">Roseiconus nitratireducens</name>
    <dbReference type="NCBI Taxonomy" id="2605748"/>
    <lineage>
        <taxon>Bacteria</taxon>
        <taxon>Pseudomonadati</taxon>
        <taxon>Planctomycetota</taxon>
        <taxon>Planctomycetia</taxon>
        <taxon>Pirellulales</taxon>
        <taxon>Pirellulaceae</taxon>
        <taxon>Roseiconus</taxon>
    </lineage>
</organism>
<dbReference type="GO" id="GO:0016740">
    <property type="term" value="F:transferase activity"/>
    <property type="evidence" value="ECO:0007669"/>
    <property type="project" value="UniProtKB-KW"/>
</dbReference>
<dbReference type="SUPFAM" id="SSF56112">
    <property type="entry name" value="Protein kinase-like (PK-like)"/>
    <property type="match status" value="1"/>
</dbReference>
<sequence>MSQAKGRADAGDAAELHRRVCQAVGAESVRKVQPVQSLWSGYGQILRMELSGGSAPASVIVKHIAPPVSGGANPRGWSGPAAHQRKLRSYQVESHWYRDVSSRCASGCRVPKCFAVEADGEDRVLVLEDLDAAGFPLRMSRLDDSRRDACLRWLADFHGTFFQTDPAGLWPVGTYWHLQTRDAEWHAMADGPLKQAAAAIDRRLSACRFQTLVHGDAKVANFCFPVSGRHVAAVDFQYVGGGCGIKDVAYFLGSCLSDRECQQQEAACLDVYFQRLREVLAGAGVDSDLVDAVESEWRALYPWAWADFHRFLCGWCDTHPKLTGYSRRQVDHVLQQLA</sequence>
<dbReference type="RefSeq" id="WP_150076184.1">
    <property type="nucleotide sequence ID" value="NZ_VWOX01000004.1"/>
</dbReference>
<keyword evidence="2" id="KW-0808">Transferase</keyword>
<keyword evidence="3" id="KW-1185">Reference proteome</keyword>
<dbReference type="Proteomes" id="UP000324479">
    <property type="component" value="Unassembled WGS sequence"/>
</dbReference>
<dbReference type="AlphaFoldDB" id="A0A5M6DE66"/>
<feature type="domain" description="Aminoglycoside phosphotransferase" evidence="1">
    <location>
        <begin position="92"/>
        <end position="277"/>
    </location>
</feature>
<dbReference type="Pfam" id="PF01636">
    <property type="entry name" value="APH"/>
    <property type="match status" value="1"/>
</dbReference>
<proteinExistence type="predicted"/>
<gene>
    <name evidence="2" type="ORF">FYK55_09645</name>
</gene>
<comment type="caution">
    <text evidence="2">The sequence shown here is derived from an EMBL/GenBank/DDBJ whole genome shotgun (WGS) entry which is preliminary data.</text>
</comment>
<evidence type="ECO:0000313" key="2">
    <source>
        <dbReference type="EMBL" id="KAA5544572.1"/>
    </source>
</evidence>
<protein>
    <submittedName>
        <fullName evidence="2">Phosphotransferase</fullName>
    </submittedName>
</protein>